<dbReference type="EMBL" id="PJNB01000001">
    <property type="protein sequence ID" value="PKW15076.1"/>
    <property type="molecule type" value="Genomic_DNA"/>
</dbReference>
<protein>
    <submittedName>
        <fullName evidence="3">Uncharacterized protein (TIGR02679 family)</fullName>
    </submittedName>
</protein>
<dbReference type="Proteomes" id="UP000233786">
    <property type="component" value="Unassembled WGS sequence"/>
</dbReference>
<proteinExistence type="predicted"/>
<sequence>MPTALLKGAFSRGTLLSEWGRSDVGVEDDVRAVWGVEPLRGLWAQARDALEAAKPPETFRLELPDAETQRAVGELYGRPMWGQGTRISVSKLDEAVRRSRFALGLAEVLEILHERPLVRRQTAERDERRERTAGTLRAALAERGLATAAWAEPWTQWLQQYGRVGDDELPDVARRAAKALSALALAEPPEAWTSRSELAASVGGAHQLDNGTALSRVVLKAAALAHGAETPGNERERRALWERCGVTLDAVSATVLCWALPLVGSDDWSRGVRQRTALGLPTHLTHLDLRAAPSALVEAGTTIAVCENPRVLESAVEERIAHPVVCVSGHPTTVAVTLLQRLTDCGATLHYHGDFDWPGIGITRSLLTHHNARPWRMSAADYREALDQATATRTDLPNLVGTPLETPWDPQLAELMATTARAIEEEAVLPTLLSDLRTGLSTSST</sequence>
<dbReference type="Pfam" id="PF11796">
    <property type="entry name" value="DUF3323"/>
    <property type="match status" value="1"/>
</dbReference>
<dbReference type="InterPro" id="IPR024465">
    <property type="entry name" value="DUF2399"/>
</dbReference>
<dbReference type="AlphaFoldDB" id="A0A2N3XWL9"/>
<dbReference type="NCBIfam" id="TIGR02679">
    <property type="entry name" value="TIGR02679 family protein"/>
    <property type="match status" value="1"/>
</dbReference>
<reference evidence="3" key="1">
    <citation type="submission" date="2017-12" db="EMBL/GenBank/DDBJ databases">
        <title>Sequencing the genomes of 1000 Actinobacteria strains.</title>
        <authorList>
            <person name="Klenk H.-P."/>
        </authorList>
    </citation>
    <scope>NUCLEOTIDE SEQUENCE [LARGE SCALE GENOMIC DNA]</scope>
    <source>
        <strain evidence="3">DSM 44228</strain>
    </source>
</reference>
<comment type="caution">
    <text evidence="3">The sequence shown here is derived from an EMBL/GenBank/DDBJ whole genome shotgun (WGS) entry which is preliminary data.</text>
</comment>
<evidence type="ECO:0000313" key="4">
    <source>
        <dbReference type="Proteomes" id="UP000233786"/>
    </source>
</evidence>
<dbReference type="InterPro" id="IPR013495">
    <property type="entry name" value="CHP02679"/>
</dbReference>
<name>A0A2N3XWL9_SACSN</name>
<gene>
    <name evidence="3" type="ORF">A8926_2755</name>
</gene>
<evidence type="ECO:0000259" key="1">
    <source>
        <dbReference type="Pfam" id="PF09664"/>
    </source>
</evidence>
<dbReference type="Pfam" id="PF09664">
    <property type="entry name" value="DUF2399"/>
    <property type="match status" value="1"/>
</dbReference>
<dbReference type="InterPro" id="IPR024466">
    <property type="entry name" value="CHP02679_N"/>
</dbReference>
<evidence type="ECO:0000259" key="2">
    <source>
        <dbReference type="Pfam" id="PF11796"/>
    </source>
</evidence>
<keyword evidence="4" id="KW-1185">Reference proteome</keyword>
<organism evidence="3 4">
    <name type="scientific">Saccharopolyspora spinosa</name>
    <dbReference type="NCBI Taxonomy" id="60894"/>
    <lineage>
        <taxon>Bacteria</taxon>
        <taxon>Bacillati</taxon>
        <taxon>Actinomycetota</taxon>
        <taxon>Actinomycetes</taxon>
        <taxon>Pseudonocardiales</taxon>
        <taxon>Pseudonocardiaceae</taxon>
        <taxon>Saccharopolyspora</taxon>
    </lineage>
</organism>
<accession>A0A2N3XWL9</accession>
<evidence type="ECO:0000313" key="3">
    <source>
        <dbReference type="EMBL" id="PKW15076.1"/>
    </source>
</evidence>
<dbReference type="STRING" id="994479.GCA_000194155_02684"/>
<feature type="domain" description="DUF2399" evidence="1">
    <location>
        <begin position="282"/>
        <end position="436"/>
    </location>
</feature>
<feature type="domain" description="Conserved hypothetical protein CHP02679 N terminus" evidence="2">
    <location>
        <begin position="58"/>
        <end position="261"/>
    </location>
</feature>